<dbReference type="AlphaFoldDB" id="A0A1D1UK88"/>
<dbReference type="Proteomes" id="UP000186922">
    <property type="component" value="Unassembled WGS sequence"/>
</dbReference>
<gene>
    <name evidence="1" type="primary">RvY_00820-1</name>
    <name evidence="1" type="synonym">RvY_00820.1</name>
    <name evidence="1" type="ORF">RvY_00820</name>
</gene>
<evidence type="ECO:0000313" key="1">
    <source>
        <dbReference type="EMBL" id="GAU88052.1"/>
    </source>
</evidence>
<reference evidence="1 2" key="1">
    <citation type="journal article" date="2016" name="Nat. Commun.">
        <title>Extremotolerant tardigrade genome and improved radiotolerance of human cultured cells by tardigrade-unique protein.</title>
        <authorList>
            <person name="Hashimoto T."/>
            <person name="Horikawa D.D."/>
            <person name="Saito Y."/>
            <person name="Kuwahara H."/>
            <person name="Kozuka-Hata H."/>
            <person name="Shin-I T."/>
            <person name="Minakuchi Y."/>
            <person name="Ohishi K."/>
            <person name="Motoyama A."/>
            <person name="Aizu T."/>
            <person name="Enomoto A."/>
            <person name="Kondo K."/>
            <person name="Tanaka S."/>
            <person name="Hara Y."/>
            <person name="Koshikawa S."/>
            <person name="Sagara H."/>
            <person name="Miura T."/>
            <person name="Yokobori S."/>
            <person name="Miyagawa K."/>
            <person name="Suzuki Y."/>
            <person name="Kubo T."/>
            <person name="Oyama M."/>
            <person name="Kohara Y."/>
            <person name="Fujiyama A."/>
            <person name="Arakawa K."/>
            <person name="Katayama T."/>
            <person name="Toyoda A."/>
            <person name="Kunieda T."/>
        </authorList>
    </citation>
    <scope>NUCLEOTIDE SEQUENCE [LARGE SCALE GENOMIC DNA]</scope>
    <source>
        <strain evidence="1 2">YOKOZUNA-1</strain>
    </source>
</reference>
<dbReference type="EMBL" id="BDGG01000001">
    <property type="protein sequence ID" value="GAU88052.1"/>
    <property type="molecule type" value="Genomic_DNA"/>
</dbReference>
<proteinExistence type="predicted"/>
<evidence type="ECO:0000313" key="2">
    <source>
        <dbReference type="Proteomes" id="UP000186922"/>
    </source>
</evidence>
<keyword evidence="2" id="KW-1185">Reference proteome</keyword>
<protein>
    <submittedName>
        <fullName evidence="1">Uncharacterized protein</fullName>
    </submittedName>
</protein>
<accession>A0A1D1UK88</accession>
<sequence length="102" mass="11444">MELTGVPEKDTEVYSPETGCRGGRCALEIRNLSDTTLRKPAQTTDVFTSIKDVETVLLEKQWQVRQPVSTGNRECDNLINLLSLRSIRLVCRAWTGTDTAFV</sequence>
<comment type="caution">
    <text evidence="1">The sequence shown here is derived from an EMBL/GenBank/DDBJ whole genome shotgun (WGS) entry which is preliminary data.</text>
</comment>
<name>A0A1D1UK88_RAMVA</name>
<organism evidence="1 2">
    <name type="scientific">Ramazzottius varieornatus</name>
    <name type="common">Water bear</name>
    <name type="synonym">Tardigrade</name>
    <dbReference type="NCBI Taxonomy" id="947166"/>
    <lineage>
        <taxon>Eukaryota</taxon>
        <taxon>Metazoa</taxon>
        <taxon>Ecdysozoa</taxon>
        <taxon>Tardigrada</taxon>
        <taxon>Eutardigrada</taxon>
        <taxon>Parachela</taxon>
        <taxon>Hypsibioidea</taxon>
        <taxon>Ramazzottiidae</taxon>
        <taxon>Ramazzottius</taxon>
    </lineage>
</organism>